<sequence>MNWCFIYILPSVLSSLIFFPPSLSLSLSLSFSRFLFFYKKEGERY</sequence>
<proteinExistence type="predicted"/>
<keyword evidence="1" id="KW-0472">Membrane</keyword>
<accession>A0A0R3RAY0</accession>
<keyword evidence="1" id="KW-0812">Transmembrane</keyword>
<name>A0A0R3RAY0_9BILA</name>
<dbReference type="AlphaFoldDB" id="A0A0R3RAY0"/>
<gene>
    <name evidence="2" type="ORF">BTMF_LOCUS15166</name>
</gene>
<organism evidence="4">
    <name type="scientific">Brugia timori</name>
    <dbReference type="NCBI Taxonomy" id="42155"/>
    <lineage>
        <taxon>Eukaryota</taxon>
        <taxon>Metazoa</taxon>
        <taxon>Ecdysozoa</taxon>
        <taxon>Nematoda</taxon>
        <taxon>Chromadorea</taxon>
        <taxon>Rhabditida</taxon>
        <taxon>Spirurina</taxon>
        <taxon>Spiruromorpha</taxon>
        <taxon>Filarioidea</taxon>
        <taxon>Onchocercidae</taxon>
        <taxon>Brugia</taxon>
    </lineage>
</organism>
<reference evidence="2 3" key="2">
    <citation type="submission" date="2018-11" db="EMBL/GenBank/DDBJ databases">
        <authorList>
            <consortium name="Pathogen Informatics"/>
        </authorList>
    </citation>
    <scope>NUCLEOTIDE SEQUENCE [LARGE SCALE GENOMIC DNA]</scope>
</reference>
<feature type="transmembrane region" description="Helical" evidence="1">
    <location>
        <begin position="12"/>
        <end position="36"/>
    </location>
</feature>
<evidence type="ECO:0000256" key="1">
    <source>
        <dbReference type="SAM" id="Phobius"/>
    </source>
</evidence>
<dbReference type="EMBL" id="UZAG01022179">
    <property type="protein sequence ID" value="VDO52765.1"/>
    <property type="molecule type" value="Genomic_DNA"/>
</dbReference>
<dbReference type="WBParaSite" id="BTMF_0001719601-mRNA-1">
    <property type="protein sequence ID" value="BTMF_0001719601-mRNA-1"/>
    <property type="gene ID" value="BTMF_0001719601"/>
</dbReference>
<keyword evidence="3" id="KW-1185">Reference proteome</keyword>
<dbReference type="Proteomes" id="UP000280834">
    <property type="component" value="Unassembled WGS sequence"/>
</dbReference>
<keyword evidence="1" id="KW-1133">Transmembrane helix</keyword>
<protein>
    <submittedName>
        <fullName evidence="2 4">Uncharacterized protein</fullName>
    </submittedName>
</protein>
<evidence type="ECO:0000313" key="4">
    <source>
        <dbReference type="WBParaSite" id="BTMF_0001719601-mRNA-1"/>
    </source>
</evidence>
<evidence type="ECO:0000313" key="2">
    <source>
        <dbReference type="EMBL" id="VDO52765.1"/>
    </source>
</evidence>
<evidence type="ECO:0000313" key="3">
    <source>
        <dbReference type="Proteomes" id="UP000280834"/>
    </source>
</evidence>
<reference evidence="4" key="1">
    <citation type="submission" date="2017-02" db="UniProtKB">
        <authorList>
            <consortium name="WormBaseParasite"/>
        </authorList>
    </citation>
    <scope>IDENTIFICATION</scope>
</reference>